<dbReference type="EMBL" id="CACVKT020007820">
    <property type="protein sequence ID" value="CAC5411111.1"/>
    <property type="molecule type" value="Genomic_DNA"/>
</dbReference>
<reference evidence="1 2" key="1">
    <citation type="submission" date="2020-06" db="EMBL/GenBank/DDBJ databases">
        <authorList>
            <person name="Li R."/>
            <person name="Bekaert M."/>
        </authorList>
    </citation>
    <scope>NUCLEOTIDE SEQUENCE [LARGE SCALE GENOMIC DNA]</scope>
    <source>
        <strain evidence="2">wild</strain>
    </source>
</reference>
<dbReference type="AlphaFoldDB" id="A0A6J8DUF7"/>
<proteinExistence type="predicted"/>
<protein>
    <submittedName>
        <fullName evidence="1">Uncharacterized protein</fullName>
    </submittedName>
</protein>
<sequence>MDKATDKTENIFHKPDYKVTSLRIQPVRFQLKGINIESQDGFHTFQKQRFKCEETINNVVSSICFVKEDRAFIAFRNINHEDKSIVQRMVQSYGSDGRMRQIIPLPQQYDIALSKENRLLWYDEGRRKLFLYPPIVECYVRPISLDIAKNRDIVFLNAEKI</sequence>
<name>A0A6J8DUF7_MYTCO</name>
<accession>A0A6J8DUF7</accession>
<organism evidence="1 2">
    <name type="scientific">Mytilus coruscus</name>
    <name type="common">Sea mussel</name>
    <dbReference type="NCBI Taxonomy" id="42192"/>
    <lineage>
        <taxon>Eukaryota</taxon>
        <taxon>Metazoa</taxon>
        <taxon>Spiralia</taxon>
        <taxon>Lophotrochozoa</taxon>
        <taxon>Mollusca</taxon>
        <taxon>Bivalvia</taxon>
        <taxon>Autobranchia</taxon>
        <taxon>Pteriomorphia</taxon>
        <taxon>Mytilida</taxon>
        <taxon>Mytiloidea</taxon>
        <taxon>Mytilidae</taxon>
        <taxon>Mytilinae</taxon>
        <taxon>Mytilus</taxon>
    </lineage>
</organism>
<dbReference type="Proteomes" id="UP000507470">
    <property type="component" value="Unassembled WGS sequence"/>
</dbReference>
<evidence type="ECO:0000313" key="2">
    <source>
        <dbReference type="Proteomes" id="UP000507470"/>
    </source>
</evidence>
<evidence type="ECO:0000313" key="1">
    <source>
        <dbReference type="EMBL" id="CAC5411111.1"/>
    </source>
</evidence>
<keyword evidence="2" id="KW-1185">Reference proteome</keyword>
<gene>
    <name evidence="1" type="ORF">MCOR_44238</name>
</gene>